<dbReference type="RefSeq" id="WP_118355281.1">
    <property type="nucleotide sequence ID" value="NZ_JAJVVG010000018.1"/>
</dbReference>
<dbReference type="InterPro" id="IPR051675">
    <property type="entry name" value="Endo/Exo/Phosphatase_dom_1"/>
</dbReference>
<keyword evidence="2" id="KW-1185">Reference proteome</keyword>
<name>A0A3R6IUB1_9BACT</name>
<evidence type="ECO:0000313" key="1">
    <source>
        <dbReference type="EMBL" id="RHK50762.1"/>
    </source>
</evidence>
<dbReference type="EMBL" id="QRNO01000027">
    <property type="protein sequence ID" value="RHK50762.1"/>
    <property type="molecule type" value="Genomic_DNA"/>
</dbReference>
<evidence type="ECO:0000313" key="2">
    <source>
        <dbReference type="Proteomes" id="UP000286598"/>
    </source>
</evidence>
<dbReference type="Gene3D" id="1.10.150.280">
    <property type="entry name" value="AF1531-like domain"/>
    <property type="match status" value="2"/>
</dbReference>
<dbReference type="OrthoDB" id="981124at2"/>
<organism evidence="1 2">
    <name type="scientific">Leyella stercorea</name>
    <dbReference type="NCBI Taxonomy" id="363265"/>
    <lineage>
        <taxon>Bacteria</taxon>
        <taxon>Pseudomonadati</taxon>
        <taxon>Bacteroidota</taxon>
        <taxon>Bacteroidia</taxon>
        <taxon>Bacteroidales</taxon>
        <taxon>Prevotellaceae</taxon>
        <taxon>Leyella</taxon>
    </lineage>
</organism>
<dbReference type="PANTHER" id="PTHR21180:SF32">
    <property type="entry name" value="ENDONUCLEASE_EXONUCLEASE_PHOSPHATASE FAMILY DOMAIN-CONTAINING PROTEIN 1"/>
    <property type="match status" value="1"/>
</dbReference>
<dbReference type="GO" id="GO:0015628">
    <property type="term" value="P:protein secretion by the type II secretion system"/>
    <property type="evidence" value="ECO:0007669"/>
    <property type="project" value="TreeGrafter"/>
</dbReference>
<dbReference type="InterPro" id="IPR010994">
    <property type="entry name" value="RuvA_2-like"/>
</dbReference>
<comment type="caution">
    <text evidence="1">The sequence shown here is derived from an EMBL/GenBank/DDBJ whole genome shotgun (WGS) entry which is preliminary data.</text>
</comment>
<sequence length="315" mass="36579">MFLKEFFYMTRADRRTFICLCSLALVAIIFFGAVSLTDDTSNKIEERKETATVKDESHESANGQGYAVEETNKGSKLFYFDPNTADSTQLLQLGLRPWQVRNIYKYRARGGVYQCKEDFAYVYGLTVKDYKRLEPYIRIGADYLPASSLAEVRNRKRGYERSSRYASDNGENAPNVERKAYTPKIRIGEHIEINGADTTELMKIPGIGSYYSRQIVRYRNQLGGFVSKEQLLEIEGFPEDAVKYISIDESSIRRLRINQLTLSQLKRHPYLNYYQARAISDYRRLRGNIRSISELKLMKEFSSHDIERIGPYIEY</sequence>
<reference evidence="1 2" key="1">
    <citation type="submission" date="2018-08" db="EMBL/GenBank/DDBJ databases">
        <title>A genome reference for cultivated species of the human gut microbiota.</title>
        <authorList>
            <person name="Zou Y."/>
            <person name="Xue W."/>
            <person name="Luo G."/>
        </authorList>
    </citation>
    <scope>NUCLEOTIDE SEQUENCE [LARGE SCALE GENOMIC DNA]</scope>
    <source>
        <strain evidence="1 2">AF42-9</strain>
    </source>
</reference>
<dbReference type="GO" id="GO:0015627">
    <property type="term" value="C:type II protein secretion system complex"/>
    <property type="evidence" value="ECO:0007669"/>
    <property type="project" value="TreeGrafter"/>
</dbReference>
<protein>
    <submittedName>
        <fullName evidence="1">Helix-hairpin-helix domain-containing protein</fullName>
    </submittedName>
</protein>
<dbReference type="Pfam" id="PF12836">
    <property type="entry name" value="HHH_3"/>
    <property type="match status" value="2"/>
</dbReference>
<dbReference type="PANTHER" id="PTHR21180">
    <property type="entry name" value="ENDONUCLEASE/EXONUCLEASE/PHOSPHATASE FAMILY DOMAIN-CONTAINING PROTEIN 1"/>
    <property type="match status" value="1"/>
</dbReference>
<dbReference type="SUPFAM" id="SSF47781">
    <property type="entry name" value="RuvA domain 2-like"/>
    <property type="match status" value="3"/>
</dbReference>
<gene>
    <name evidence="1" type="ORF">DW060_06685</name>
</gene>
<dbReference type="AlphaFoldDB" id="A0A3R6IUB1"/>
<dbReference type="Proteomes" id="UP000286598">
    <property type="component" value="Unassembled WGS sequence"/>
</dbReference>
<proteinExistence type="predicted"/>
<accession>A0A3R6IUB1</accession>